<dbReference type="InterPro" id="IPR052714">
    <property type="entry name" value="MFS_Exporter"/>
</dbReference>
<protein>
    <submittedName>
        <fullName evidence="6">MFS transporter</fullName>
    </submittedName>
</protein>
<dbReference type="PANTHER" id="PTHR23531:SF1">
    <property type="entry name" value="QUINOLENE RESISTANCE PROTEIN NORA"/>
    <property type="match status" value="1"/>
</dbReference>
<dbReference type="InterPro" id="IPR020846">
    <property type="entry name" value="MFS_dom"/>
</dbReference>
<evidence type="ECO:0000313" key="7">
    <source>
        <dbReference type="Proteomes" id="UP000751518"/>
    </source>
</evidence>
<reference evidence="6" key="2">
    <citation type="journal article" date="2021" name="Microbiome">
        <title>Successional dynamics and alternative stable states in a saline activated sludge microbial community over 9 years.</title>
        <authorList>
            <person name="Wang Y."/>
            <person name="Ye J."/>
            <person name="Ju F."/>
            <person name="Liu L."/>
            <person name="Boyd J.A."/>
            <person name="Deng Y."/>
            <person name="Parks D.H."/>
            <person name="Jiang X."/>
            <person name="Yin X."/>
            <person name="Woodcroft B.J."/>
            <person name="Tyson G.W."/>
            <person name="Hugenholtz P."/>
            <person name="Polz M.F."/>
            <person name="Zhang T."/>
        </authorList>
    </citation>
    <scope>NUCLEOTIDE SEQUENCE</scope>
    <source>
        <strain evidence="6">HKST-UBA03</strain>
    </source>
</reference>
<keyword evidence="2 4" id="KW-1133">Transmembrane helix</keyword>
<keyword evidence="3 4" id="KW-0472">Membrane</keyword>
<name>A0A955RQQ8_UNCKA</name>
<dbReference type="Proteomes" id="UP000751518">
    <property type="component" value="Unassembled WGS sequence"/>
</dbReference>
<comment type="caution">
    <text evidence="6">The sequence shown here is derived from an EMBL/GenBank/DDBJ whole genome shotgun (WGS) entry which is preliminary data.</text>
</comment>
<feature type="transmembrane region" description="Helical" evidence="4">
    <location>
        <begin position="154"/>
        <end position="172"/>
    </location>
</feature>
<dbReference type="EMBL" id="JAGQKZ010000009">
    <property type="protein sequence ID" value="MCA9391901.1"/>
    <property type="molecule type" value="Genomic_DNA"/>
</dbReference>
<proteinExistence type="predicted"/>
<dbReference type="GO" id="GO:0022857">
    <property type="term" value="F:transmembrane transporter activity"/>
    <property type="evidence" value="ECO:0007669"/>
    <property type="project" value="InterPro"/>
</dbReference>
<feature type="transmembrane region" description="Helical" evidence="4">
    <location>
        <begin position="88"/>
        <end position="107"/>
    </location>
</feature>
<sequence length="202" mass="21948">MLSSAFFGHKPSKFQINPIVKSFIVSETFFWAGQNLMSPIFAIFVAQGLSDGSLEAAGTAVTVYMIARILAELISGKLLKDTKDSAKFWYSIIGVVVVGLGYVGMAFVSYVVWVYALQFMIGIGFGIASPAKYSLFSRHLDKGKESSEWSIYDAAIYAGMACTAMLGGFIANEYGFDLLLITSGIVIILGCIPYALFVFDKD</sequence>
<feature type="domain" description="Major facilitator superfamily (MFS) profile" evidence="5">
    <location>
        <begin position="1"/>
        <end position="202"/>
    </location>
</feature>
<evidence type="ECO:0000256" key="4">
    <source>
        <dbReference type="SAM" id="Phobius"/>
    </source>
</evidence>
<dbReference type="Gene3D" id="1.20.1250.20">
    <property type="entry name" value="MFS general substrate transporter like domains"/>
    <property type="match status" value="1"/>
</dbReference>
<dbReference type="InterPro" id="IPR011701">
    <property type="entry name" value="MFS"/>
</dbReference>
<feature type="transmembrane region" description="Helical" evidence="4">
    <location>
        <begin position="178"/>
        <end position="199"/>
    </location>
</feature>
<reference evidence="6" key="1">
    <citation type="submission" date="2020-04" db="EMBL/GenBank/DDBJ databases">
        <authorList>
            <person name="Zhang T."/>
        </authorList>
    </citation>
    <scope>NUCLEOTIDE SEQUENCE</scope>
    <source>
        <strain evidence="6">HKST-UBA03</strain>
    </source>
</reference>
<evidence type="ECO:0000256" key="1">
    <source>
        <dbReference type="ARBA" id="ARBA00022692"/>
    </source>
</evidence>
<dbReference type="InterPro" id="IPR036259">
    <property type="entry name" value="MFS_trans_sf"/>
</dbReference>
<evidence type="ECO:0000256" key="2">
    <source>
        <dbReference type="ARBA" id="ARBA00022989"/>
    </source>
</evidence>
<evidence type="ECO:0000259" key="5">
    <source>
        <dbReference type="PROSITE" id="PS50850"/>
    </source>
</evidence>
<organism evidence="6 7">
    <name type="scientific">candidate division WWE3 bacterium</name>
    <dbReference type="NCBI Taxonomy" id="2053526"/>
    <lineage>
        <taxon>Bacteria</taxon>
        <taxon>Katanobacteria</taxon>
    </lineage>
</organism>
<dbReference type="SUPFAM" id="SSF103473">
    <property type="entry name" value="MFS general substrate transporter"/>
    <property type="match status" value="1"/>
</dbReference>
<dbReference type="AlphaFoldDB" id="A0A955RQQ8"/>
<dbReference type="PANTHER" id="PTHR23531">
    <property type="entry name" value="QUINOLENE RESISTANCE PROTEIN NORA"/>
    <property type="match status" value="1"/>
</dbReference>
<gene>
    <name evidence="6" type="ORF">KC614_01705</name>
</gene>
<dbReference type="Pfam" id="PF07690">
    <property type="entry name" value="MFS_1"/>
    <property type="match status" value="1"/>
</dbReference>
<dbReference type="PROSITE" id="PS50850">
    <property type="entry name" value="MFS"/>
    <property type="match status" value="1"/>
</dbReference>
<feature type="transmembrane region" description="Helical" evidence="4">
    <location>
        <begin position="113"/>
        <end position="133"/>
    </location>
</feature>
<keyword evidence="1 4" id="KW-0812">Transmembrane</keyword>
<evidence type="ECO:0000313" key="6">
    <source>
        <dbReference type="EMBL" id="MCA9391901.1"/>
    </source>
</evidence>
<evidence type="ECO:0000256" key="3">
    <source>
        <dbReference type="ARBA" id="ARBA00023136"/>
    </source>
</evidence>
<accession>A0A955RQQ8</accession>